<dbReference type="InterPro" id="IPR007314">
    <property type="entry name" value="Cofac_haem-bd_dom"/>
</dbReference>
<protein>
    <recommendedName>
        <fullName evidence="1">PDZ domain-containing protein</fullName>
    </recommendedName>
</protein>
<dbReference type="PROSITE" id="PS50106">
    <property type="entry name" value="PDZ"/>
    <property type="match status" value="1"/>
</dbReference>
<dbReference type="Pfam" id="PF13180">
    <property type="entry name" value="PDZ_2"/>
    <property type="match status" value="1"/>
</dbReference>
<dbReference type="CDD" id="cd14727">
    <property type="entry name" value="ChanN-like"/>
    <property type="match status" value="1"/>
</dbReference>
<dbReference type="SUPFAM" id="SSF50156">
    <property type="entry name" value="PDZ domain-like"/>
    <property type="match status" value="1"/>
</dbReference>
<reference evidence="2" key="1">
    <citation type="submission" date="2018-06" db="EMBL/GenBank/DDBJ databases">
        <authorList>
            <person name="Zhirakovskaya E."/>
        </authorList>
    </citation>
    <scope>NUCLEOTIDE SEQUENCE</scope>
</reference>
<name>A0A3B1CYC9_9ZZZZ</name>
<dbReference type="Gene3D" id="3.40.50.11550">
    <property type="match status" value="1"/>
</dbReference>
<evidence type="ECO:0000259" key="1">
    <source>
        <dbReference type="PROSITE" id="PS50106"/>
    </source>
</evidence>
<organism evidence="2">
    <name type="scientific">hydrothermal vent metagenome</name>
    <dbReference type="NCBI Taxonomy" id="652676"/>
    <lineage>
        <taxon>unclassified sequences</taxon>
        <taxon>metagenomes</taxon>
        <taxon>ecological metagenomes</taxon>
    </lineage>
</organism>
<dbReference type="EMBL" id="UOGG01000164">
    <property type="protein sequence ID" value="VAX31571.1"/>
    <property type="molecule type" value="Genomic_DNA"/>
</dbReference>
<gene>
    <name evidence="2" type="ORF">MNBD_NITROSPINAE05-674</name>
</gene>
<accession>A0A3B1CYC9</accession>
<feature type="domain" description="PDZ" evidence="1">
    <location>
        <begin position="314"/>
        <end position="395"/>
    </location>
</feature>
<dbReference type="Gene3D" id="2.30.42.10">
    <property type="match status" value="1"/>
</dbReference>
<evidence type="ECO:0000313" key="2">
    <source>
        <dbReference type="EMBL" id="VAX31571.1"/>
    </source>
</evidence>
<proteinExistence type="predicted"/>
<sequence length="409" mass="46108">MVLMNRTPEKLAIKIVLGTLFLIWLLVAAKKIQAEEYAVPNSGSPYLNLNEVALDTILHIPTGLEVTLDQMIEVVQSARVIYVGETHDNLEAHRAQLEVIKRLEKKFPGKITVGMEMFRQSAKADLESWRNGNVTSAEFKTLFSENWGPGFKLYQPIFDFLKENSIPLIGLKSSRETEALLRAEGPELHPESFPEMDTTDRHHRNFSMSLFGGHADHAEALKKPYQMLLLWEESMAQTVARFLKNHDDRKLVVLAGGFHVQYGFGIPKRAFRRIPHAYSIILPTVTELPTELKDREMTVEHVSIPLYAGDFAWRLEYKVLPENKVKLGIQLKESDAGISVLFVAENSNAQRAGILMGDVLLALGGKMIQGVDDLIARLQTFAIGEQVTIRLKRGVEEMAVDVRLQEVAR</sequence>
<dbReference type="SMART" id="SM00228">
    <property type="entry name" value="PDZ"/>
    <property type="match status" value="1"/>
</dbReference>
<dbReference type="InterPro" id="IPR001478">
    <property type="entry name" value="PDZ"/>
</dbReference>
<dbReference type="Pfam" id="PF04187">
    <property type="entry name" value="Cofac_haem_bdg"/>
    <property type="match status" value="1"/>
</dbReference>
<dbReference type="SUPFAM" id="SSF159501">
    <property type="entry name" value="EreA/ChaN-like"/>
    <property type="match status" value="1"/>
</dbReference>
<dbReference type="AlphaFoldDB" id="A0A3B1CYC9"/>
<dbReference type="InterPro" id="IPR036034">
    <property type="entry name" value="PDZ_sf"/>
</dbReference>